<dbReference type="RefSeq" id="WP_127780600.1">
    <property type="nucleotide sequence ID" value="NZ_SADD01000007.1"/>
</dbReference>
<keyword evidence="2" id="KW-1185">Reference proteome</keyword>
<comment type="caution">
    <text evidence="1">The sequence shown here is derived from an EMBL/GenBank/DDBJ whole genome shotgun (WGS) entry which is preliminary data.</text>
</comment>
<sequence length="307" mass="32805">MMDGMGRFEALLSSGGRGECAAMGAPVVEAVEALAAFVGTEGRLRTRGAWELDEGEAVRLAQRSGVVPEGGWARLVGLCAGVGVLVARGGGFEAGPALGQVSAWSERELEQRLVEGFTRSLVPPATAAGWFVALGVHPLWGLKLARQVHREGALMGFDPGRESRDDGIMGARRLEGVRRHVFVSMAVVVGVLRRLSSGRMYEVGALVRLVEEAMRFSRVVAYEDDDEDAGQLQVLVDRVCWRAVQHAVWALMDEVLVPAGVVRWDIGRGIAVNPRALEGVRVGALGVGAQDTWVRLFLSGSGGRKVA</sequence>
<accession>A0ABY0CRT3</accession>
<evidence type="ECO:0000313" key="1">
    <source>
        <dbReference type="EMBL" id="RVU43228.1"/>
    </source>
</evidence>
<evidence type="ECO:0000313" key="2">
    <source>
        <dbReference type="Proteomes" id="UP000282926"/>
    </source>
</evidence>
<dbReference type="EMBL" id="SADD01000007">
    <property type="protein sequence ID" value="RVU43228.1"/>
    <property type="molecule type" value="Genomic_DNA"/>
</dbReference>
<protein>
    <submittedName>
        <fullName evidence="1">Uncharacterized protein</fullName>
    </submittedName>
</protein>
<reference evidence="1 2" key="1">
    <citation type="submission" date="2019-01" db="EMBL/GenBank/DDBJ databases">
        <title>Lujinxingia litoralis gen. nov., sp. nov. and Lujinxingia sediminis gen. nov., sp. nov., new members in the order Bradymonadales, isolated from coastal sediment.</title>
        <authorList>
            <person name="Li C.-M."/>
        </authorList>
    </citation>
    <scope>NUCLEOTIDE SEQUENCE [LARGE SCALE GENOMIC DNA]</scope>
    <source>
        <strain evidence="1 2">SEH01</strain>
    </source>
</reference>
<proteinExistence type="predicted"/>
<dbReference type="Proteomes" id="UP000282926">
    <property type="component" value="Unassembled WGS sequence"/>
</dbReference>
<name>A0ABY0CRT3_9DELT</name>
<gene>
    <name evidence="1" type="ORF">EA187_13545</name>
</gene>
<organism evidence="1 2">
    <name type="scientific">Lujinxingia sediminis</name>
    <dbReference type="NCBI Taxonomy" id="2480984"/>
    <lineage>
        <taxon>Bacteria</taxon>
        <taxon>Deltaproteobacteria</taxon>
        <taxon>Bradymonadales</taxon>
        <taxon>Lujinxingiaceae</taxon>
        <taxon>Lujinxingia</taxon>
    </lineage>
</organism>